<dbReference type="InterPro" id="IPR052458">
    <property type="entry name" value="PcG_PRC1-like_component"/>
</dbReference>
<dbReference type="SMART" id="SM00159">
    <property type="entry name" value="PTX"/>
    <property type="match status" value="1"/>
</dbReference>
<dbReference type="GO" id="GO:0035102">
    <property type="term" value="C:PRC1 complex"/>
    <property type="evidence" value="ECO:0007669"/>
    <property type="project" value="TreeGrafter"/>
</dbReference>
<evidence type="ECO:0000313" key="14">
    <source>
        <dbReference type="RefSeq" id="XP_050926213.1"/>
    </source>
</evidence>
<feature type="domain" description="Pentraxin (PTX)" evidence="12">
    <location>
        <begin position="905"/>
        <end position="1105"/>
    </location>
</feature>
<feature type="compositionally biased region" description="Low complexity" evidence="10">
    <location>
        <begin position="474"/>
        <end position="488"/>
    </location>
</feature>
<keyword evidence="5 9" id="KW-1015">Disulfide bond</keyword>
<evidence type="ECO:0000256" key="1">
    <source>
        <dbReference type="ARBA" id="ARBA00004123"/>
    </source>
</evidence>
<dbReference type="PROSITE" id="PS00598">
    <property type="entry name" value="CHROMO_1"/>
    <property type="match status" value="1"/>
</dbReference>
<dbReference type="InterPro" id="IPR013320">
    <property type="entry name" value="ConA-like_dom_sf"/>
</dbReference>
<dbReference type="KEGG" id="lcf:108887173"/>
<dbReference type="GO" id="GO:0000122">
    <property type="term" value="P:negative regulation of transcription by RNA polymerase II"/>
    <property type="evidence" value="ECO:0007669"/>
    <property type="project" value="TreeGrafter"/>
</dbReference>
<proteinExistence type="predicted"/>
<dbReference type="FunFam" id="2.40.50.40:FF:000006">
    <property type="entry name" value="Chromobox protein homolog 7"/>
    <property type="match status" value="1"/>
</dbReference>
<evidence type="ECO:0000256" key="2">
    <source>
        <dbReference type="ARBA" id="ARBA00022491"/>
    </source>
</evidence>
<dbReference type="SUPFAM" id="SSF49899">
    <property type="entry name" value="Concanavalin A-like lectins/glucanases"/>
    <property type="match status" value="1"/>
</dbReference>
<keyword evidence="2" id="KW-0678">Repressor</keyword>
<feature type="compositionally biased region" description="Low complexity" evidence="10">
    <location>
        <begin position="781"/>
        <end position="827"/>
    </location>
</feature>
<evidence type="ECO:0000256" key="9">
    <source>
        <dbReference type="PROSITE-ProRule" id="PRU01172"/>
    </source>
</evidence>
<feature type="region of interest" description="Disordered" evidence="10">
    <location>
        <begin position="474"/>
        <end position="507"/>
    </location>
</feature>
<evidence type="ECO:0000259" key="12">
    <source>
        <dbReference type="PROSITE" id="PS51828"/>
    </source>
</evidence>
<dbReference type="PANTHER" id="PTHR46389">
    <property type="entry name" value="POLYCOMB GROUP PROTEIN PC"/>
    <property type="match status" value="1"/>
</dbReference>
<feature type="region of interest" description="Disordered" evidence="10">
    <location>
        <begin position="286"/>
        <end position="451"/>
    </location>
</feature>
<dbReference type="InterPro" id="IPR023779">
    <property type="entry name" value="Chromodomain_CS"/>
</dbReference>
<feature type="compositionally biased region" description="Polar residues" evidence="10">
    <location>
        <begin position="489"/>
        <end position="500"/>
    </location>
</feature>
<dbReference type="Pfam" id="PF00385">
    <property type="entry name" value="Chromo"/>
    <property type="match status" value="1"/>
</dbReference>
<evidence type="ECO:0000256" key="4">
    <source>
        <dbReference type="ARBA" id="ARBA00023015"/>
    </source>
</evidence>
<dbReference type="GeneID" id="108887173"/>
<gene>
    <name evidence="14" type="primary">nptxrb</name>
</gene>
<feature type="compositionally biased region" description="Polar residues" evidence="10">
    <location>
        <begin position="322"/>
        <end position="338"/>
    </location>
</feature>
<dbReference type="Proteomes" id="UP000694890">
    <property type="component" value="Linkage group LG5"/>
</dbReference>
<feature type="region of interest" description="Disordered" evidence="10">
    <location>
        <begin position="221"/>
        <end position="258"/>
    </location>
</feature>
<dbReference type="InterPro" id="IPR001759">
    <property type="entry name" value="PTX_dom"/>
</dbReference>
<reference evidence="14" key="1">
    <citation type="submission" date="2025-08" db="UniProtKB">
        <authorList>
            <consortium name="RefSeq"/>
        </authorList>
    </citation>
    <scope>IDENTIFICATION</scope>
    <source>
        <tissue evidence="14">Brain</tissue>
    </source>
</reference>
<dbReference type="InterPro" id="IPR016197">
    <property type="entry name" value="Chromo-like_dom_sf"/>
</dbReference>
<evidence type="ECO:0000256" key="3">
    <source>
        <dbReference type="ARBA" id="ARBA00022837"/>
    </source>
</evidence>
<dbReference type="FunFam" id="2.60.120.200:FF:000012">
    <property type="entry name" value="neuronal pentraxin receptor"/>
    <property type="match status" value="1"/>
</dbReference>
<feature type="compositionally biased region" description="Basic residues" evidence="10">
    <location>
        <begin position="405"/>
        <end position="414"/>
    </location>
</feature>
<dbReference type="Gene3D" id="2.60.120.200">
    <property type="match status" value="1"/>
</dbReference>
<feature type="domain" description="Chromo" evidence="11">
    <location>
        <begin position="11"/>
        <end position="69"/>
    </location>
</feature>
<dbReference type="PANTHER" id="PTHR46389:SF4">
    <property type="entry name" value="CHROMOBOX PROTEIN HOMOLOG 6"/>
    <property type="match status" value="1"/>
</dbReference>
<feature type="compositionally biased region" description="Low complexity" evidence="10">
    <location>
        <begin position="311"/>
        <end position="321"/>
    </location>
</feature>
<dbReference type="InterPro" id="IPR000953">
    <property type="entry name" value="Chromo/chromo_shadow_dom"/>
</dbReference>
<dbReference type="RefSeq" id="XP_050926213.1">
    <property type="nucleotide sequence ID" value="XM_051070256.1"/>
</dbReference>
<evidence type="ECO:0000256" key="10">
    <source>
        <dbReference type="SAM" id="MobiDB-lite"/>
    </source>
</evidence>
<evidence type="ECO:0000256" key="8">
    <source>
        <dbReference type="ARBA" id="ARBA00023242"/>
    </source>
</evidence>
<dbReference type="InterPro" id="IPR023780">
    <property type="entry name" value="Chromo_domain"/>
</dbReference>
<feature type="compositionally biased region" description="Basic residues" evidence="10">
    <location>
        <begin position="146"/>
        <end position="163"/>
    </location>
</feature>
<dbReference type="Pfam" id="PF00354">
    <property type="entry name" value="Pentaxin"/>
    <property type="match status" value="1"/>
</dbReference>
<evidence type="ECO:0000313" key="13">
    <source>
        <dbReference type="Proteomes" id="UP000694890"/>
    </source>
</evidence>
<dbReference type="CDD" id="cd18648">
    <property type="entry name" value="CD_Cbx6"/>
    <property type="match status" value="1"/>
</dbReference>
<evidence type="ECO:0000256" key="6">
    <source>
        <dbReference type="ARBA" id="ARBA00023163"/>
    </source>
</evidence>
<feature type="compositionally biased region" description="Polar residues" evidence="10">
    <location>
        <begin position="227"/>
        <end position="240"/>
    </location>
</feature>
<name>A0AAJ8B6L6_LATCA</name>
<dbReference type="GO" id="GO:0000785">
    <property type="term" value="C:chromatin"/>
    <property type="evidence" value="ECO:0007669"/>
    <property type="project" value="TreeGrafter"/>
</dbReference>
<evidence type="ECO:0000259" key="11">
    <source>
        <dbReference type="PROSITE" id="PS50013"/>
    </source>
</evidence>
<keyword evidence="7" id="KW-0325">Glycoprotein</keyword>
<dbReference type="CTD" id="100005257"/>
<organism evidence="13 14">
    <name type="scientific">Lates calcarifer</name>
    <name type="common">Barramundi</name>
    <name type="synonym">Holocentrus calcarifer</name>
    <dbReference type="NCBI Taxonomy" id="8187"/>
    <lineage>
        <taxon>Eukaryota</taxon>
        <taxon>Metazoa</taxon>
        <taxon>Chordata</taxon>
        <taxon>Craniata</taxon>
        <taxon>Vertebrata</taxon>
        <taxon>Euteleostomi</taxon>
        <taxon>Actinopterygii</taxon>
        <taxon>Neopterygii</taxon>
        <taxon>Teleostei</taxon>
        <taxon>Neoteleostei</taxon>
        <taxon>Acanthomorphata</taxon>
        <taxon>Carangaria</taxon>
        <taxon>Carangaria incertae sedis</taxon>
        <taxon>Centropomidae</taxon>
        <taxon>Lates</taxon>
    </lineage>
</organism>
<dbReference type="Gene3D" id="2.40.50.40">
    <property type="match status" value="1"/>
</dbReference>
<dbReference type="GO" id="GO:0003682">
    <property type="term" value="F:chromatin binding"/>
    <property type="evidence" value="ECO:0007669"/>
    <property type="project" value="TreeGrafter"/>
</dbReference>
<dbReference type="PROSITE" id="PS51828">
    <property type="entry name" value="PTX_2"/>
    <property type="match status" value="1"/>
</dbReference>
<accession>A0AAJ8B6L6</accession>
<feature type="compositionally biased region" description="Polar residues" evidence="10">
    <location>
        <begin position="287"/>
        <end position="305"/>
    </location>
</feature>
<sequence length="1118" mass="119705">MELSAVGDRVFAAEAILKRRVRKGRIEYLVKWKGWAMKHSTWEPEENILDHRLILGFEQKERERELHGPKKRGPKPKNFVMKARAQKSRTSSQASSTRRSTSRSSVSTSSRAAPSSSASPHHLPSSSSSSSTVAPSPKLNSLAATHKLKKDIHRCHRMSRRPLPRADPMAPTFSSPGGFPSRMHVSPFSETVRILNRRVKPREVKRGRIILNLKVIDKPGRGGTAAGSRNVTTGRQNIPSRNRIIGKKGEAPYRPFQPPQKMLGFPMYGKPFGLQFGGPVPFHSHPGSCSSTGARDSRTNCSQYQSPPSPSSSSGSEGKSPTASAAQVQPTTGTSPSSEGPKPSKLHTETQKGQSAKHSAPAPSSDANPVVPASSFLPSSPSSSLDDEEEESALDRSAPSEGGRKNPRQRRSKRQLPTSVPSVAQGDQSSAPIEPQRVPAEGDPDWHPQMAPSCKDVVVTDVTTNLVTVTIKEFPSPASCPASPSGSPENASSPAATSDDLSPAKPQRTIASGSDLLAAVVIMKFVVVLVGAGSLAFLGAVICIIASVYPRKRAAPLSDNGTLTSETLLQPLEPGSVAHAGPLGALHGAESYDGGNGLGGIGLEVPTLNELNLGEETGGGGSAKQFSFSRLICTPVPVGDCKTKDLRQRREQQQQADEPLYGTGDEDWAYLRTTAEELRQTVLQQNDQILMDQRTIRELTGKLSECESGLEDERSVPERSIGVWSGNRRVMAGDDVSSSAAAQLQTARAVEELARAIMDLKDRIEKLEAEIGPAALNLTDTSAGTSSSSSNSGSSSPAGNAGKTPAPSTGSASSPPAAAAPGARRPASPAPKPPSKGSPGRGKGTWRVEDLEGELERKIKMLEKERQAMRKETQGQHEKINQGIDTVNHRVTELEHTLTEPSFPDGFVLSFPMRTNYMYGLVRKEITEMYAFTACVWLKAKEGGIGTPFSYSVPGQPNELVLLQGVHNPVELLINDKVAQLPLSLPQDEWQHICVSWTLRDGVWKAYQGGKMKGRGEGLAAWHPIKPGGVLILGQEQDTLGGRFDASQALVGELSQFNLWDRVLKPAEVAALAECSSSALGNIAPWTDHDVDVYGGATKESLDPCHAAQRSNPSSPKQ</sequence>
<dbReference type="PRINTS" id="PR00895">
    <property type="entry name" value="PENTAXIN"/>
</dbReference>
<evidence type="ECO:0000256" key="5">
    <source>
        <dbReference type="ARBA" id="ARBA00023157"/>
    </source>
</evidence>
<keyword evidence="6" id="KW-0804">Transcription</keyword>
<dbReference type="Pfam" id="PF17218">
    <property type="entry name" value="CBX7_C"/>
    <property type="match status" value="1"/>
</dbReference>
<dbReference type="AlphaFoldDB" id="A0AAJ8B6L6"/>
<protein>
    <submittedName>
        <fullName evidence="14">Uncharacterized protein nptxrb</fullName>
    </submittedName>
</protein>
<dbReference type="InterPro" id="IPR033773">
    <property type="entry name" value="CBX7_C"/>
</dbReference>
<feature type="disulfide bond" evidence="9">
    <location>
        <begin position="935"/>
        <end position="994"/>
    </location>
</feature>
<keyword evidence="3" id="KW-0106">Calcium</keyword>
<dbReference type="SMART" id="SM00298">
    <property type="entry name" value="CHROMO"/>
    <property type="match status" value="1"/>
</dbReference>
<keyword evidence="4" id="KW-0805">Transcription regulation</keyword>
<evidence type="ECO:0000256" key="7">
    <source>
        <dbReference type="ARBA" id="ARBA00023180"/>
    </source>
</evidence>
<comment type="subcellular location">
    <subcellularLocation>
        <location evidence="1">Nucleus</location>
    </subcellularLocation>
</comment>
<feature type="region of interest" description="Disordered" evidence="10">
    <location>
        <begin position="778"/>
        <end position="852"/>
    </location>
</feature>
<dbReference type="SUPFAM" id="SSF54160">
    <property type="entry name" value="Chromo domain-like"/>
    <property type="match status" value="1"/>
</dbReference>
<feature type="region of interest" description="Disordered" evidence="10">
    <location>
        <begin position="61"/>
        <end position="184"/>
    </location>
</feature>
<feature type="compositionally biased region" description="Low complexity" evidence="10">
    <location>
        <begin position="372"/>
        <end position="384"/>
    </location>
</feature>
<dbReference type="PROSITE" id="PS50013">
    <property type="entry name" value="CHROMO_2"/>
    <property type="match status" value="1"/>
</dbReference>
<feature type="compositionally biased region" description="Low complexity" evidence="10">
    <location>
        <begin position="88"/>
        <end position="137"/>
    </location>
</feature>
<feature type="compositionally biased region" description="Polar residues" evidence="10">
    <location>
        <begin position="415"/>
        <end position="431"/>
    </location>
</feature>
<keyword evidence="8" id="KW-0539">Nucleus</keyword>